<dbReference type="EMBL" id="CAXLJM020000160">
    <property type="protein sequence ID" value="CAL8143872.1"/>
    <property type="molecule type" value="Genomic_DNA"/>
</dbReference>
<evidence type="ECO:0000313" key="2">
    <source>
        <dbReference type="EMBL" id="CAL8143872.1"/>
    </source>
</evidence>
<accession>A0ABP1S669</accession>
<protein>
    <submittedName>
        <fullName evidence="2">Uncharacterized protein</fullName>
    </submittedName>
</protein>
<feature type="region of interest" description="Disordered" evidence="1">
    <location>
        <begin position="83"/>
        <end position="107"/>
    </location>
</feature>
<feature type="region of interest" description="Disordered" evidence="1">
    <location>
        <begin position="127"/>
        <end position="160"/>
    </location>
</feature>
<name>A0ABP1S669_9HEXA</name>
<comment type="caution">
    <text evidence="2">The sequence shown here is derived from an EMBL/GenBank/DDBJ whole genome shotgun (WGS) entry which is preliminary data.</text>
</comment>
<keyword evidence="3" id="KW-1185">Reference proteome</keyword>
<evidence type="ECO:0000256" key="1">
    <source>
        <dbReference type="SAM" id="MobiDB-lite"/>
    </source>
</evidence>
<sequence length="160" mass="16733">MNNYPSQSGAYRGNGAAGASGVGGTVYQHFSAPSTTFINVFNQPGDYNITMGFAAAAGRVNQTGGGGAAGAGALNRQAPMLVSTQNGEPRGVPMMIPRPNGQIRVPVTPPRTAFTVAPERFQMAKAVYKTPDQQNTTDHPLPPPKPKKFDISVNPRGPIP</sequence>
<organism evidence="2 3">
    <name type="scientific">Orchesella dallaii</name>
    <dbReference type="NCBI Taxonomy" id="48710"/>
    <lineage>
        <taxon>Eukaryota</taxon>
        <taxon>Metazoa</taxon>
        <taxon>Ecdysozoa</taxon>
        <taxon>Arthropoda</taxon>
        <taxon>Hexapoda</taxon>
        <taxon>Collembola</taxon>
        <taxon>Entomobryomorpha</taxon>
        <taxon>Entomobryoidea</taxon>
        <taxon>Orchesellidae</taxon>
        <taxon>Orchesellinae</taxon>
        <taxon>Orchesella</taxon>
    </lineage>
</organism>
<evidence type="ECO:0000313" key="3">
    <source>
        <dbReference type="Proteomes" id="UP001642540"/>
    </source>
</evidence>
<dbReference type="Proteomes" id="UP001642540">
    <property type="component" value="Unassembled WGS sequence"/>
</dbReference>
<proteinExistence type="predicted"/>
<reference evidence="2 3" key="1">
    <citation type="submission" date="2024-08" db="EMBL/GenBank/DDBJ databases">
        <authorList>
            <person name="Cucini C."/>
            <person name="Frati F."/>
        </authorList>
    </citation>
    <scope>NUCLEOTIDE SEQUENCE [LARGE SCALE GENOMIC DNA]</scope>
</reference>
<gene>
    <name evidence="2" type="ORF">ODALV1_LOCUS29976</name>
</gene>